<gene>
    <name evidence="3" type="ORF">IAD06_08540</name>
</gene>
<comment type="caution">
    <text evidence="3">The sequence shown here is derived from an EMBL/GenBank/DDBJ whole genome shotgun (WGS) entry which is preliminary data.</text>
</comment>
<evidence type="ECO:0000259" key="2">
    <source>
        <dbReference type="Pfam" id="PF13472"/>
    </source>
</evidence>
<dbReference type="Pfam" id="PF13472">
    <property type="entry name" value="Lipase_GDSL_2"/>
    <property type="match status" value="1"/>
</dbReference>
<reference evidence="3" key="2">
    <citation type="journal article" date="2021" name="PeerJ">
        <title>Extensive microbial diversity within the chicken gut microbiome revealed by metagenomics and culture.</title>
        <authorList>
            <person name="Gilroy R."/>
            <person name="Ravi A."/>
            <person name="Getino M."/>
            <person name="Pursley I."/>
            <person name="Horton D.L."/>
            <person name="Alikhan N.F."/>
            <person name="Baker D."/>
            <person name="Gharbi K."/>
            <person name="Hall N."/>
            <person name="Watson M."/>
            <person name="Adriaenssens E.M."/>
            <person name="Foster-Nyarko E."/>
            <person name="Jarju S."/>
            <person name="Secka A."/>
            <person name="Antonio M."/>
            <person name="Oren A."/>
            <person name="Chaudhuri R.R."/>
            <person name="La Ragione R."/>
            <person name="Hildebrand F."/>
            <person name="Pallen M.J."/>
        </authorList>
    </citation>
    <scope>NUCLEOTIDE SEQUENCE</scope>
    <source>
        <strain evidence="3">21143</strain>
    </source>
</reference>
<evidence type="ECO:0000313" key="3">
    <source>
        <dbReference type="EMBL" id="HIT40064.1"/>
    </source>
</evidence>
<dbReference type="EMBL" id="DVKT01000063">
    <property type="protein sequence ID" value="HIT40064.1"/>
    <property type="molecule type" value="Genomic_DNA"/>
</dbReference>
<organism evidence="3 4">
    <name type="scientific">Candidatus Caccoplasma intestinavium</name>
    <dbReference type="NCBI Taxonomy" id="2840716"/>
    <lineage>
        <taxon>Bacteria</taxon>
        <taxon>Pseudomonadati</taxon>
        <taxon>Bacteroidota</taxon>
        <taxon>Bacteroidia</taxon>
        <taxon>Bacteroidales</taxon>
        <taxon>Bacteroidaceae</taxon>
        <taxon>Bacteroidaceae incertae sedis</taxon>
        <taxon>Candidatus Caccoplasma</taxon>
    </lineage>
</organism>
<reference evidence="3" key="1">
    <citation type="submission" date="2020-10" db="EMBL/GenBank/DDBJ databases">
        <authorList>
            <person name="Gilroy R."/>
        </authorList>
    </citation>
    <scope>NUCLEOTIDE SEQUENCE</scope>
    <source>
        <strain evidence="3">21143</strain>
    </source>
</reference>
<dbReference type="SUPFAM" id="SSF52266">
    <property type="entry name" value="SGNH hydrolase"/>
    <property type="match status" value="1"/>
</dbReference>
<dbReference type="Gene3D" id="3.40.50.1110">
    <property type="entry name" value="SGNH hydrolase"/>
    <property type="match status" value="1"/>
</dbReference>
<evidence type="ECO:0000256" key="1">
    <source>
        <dbReference type="SAM" id="SignalP"/>
    </source>
</evidence>
<accession>A0A9D1GGX5</accession>
<proteinExistence type="predicted"/>
<sequence>MKKYIISFTVCICASVFPILAQNLHVVFIGNSITQGVQLKDAKHEAPPAQAALFLQEHIKGTVEFRNCGRSGRTTLNFLPVTNTEFPKVLAAADELASKKGVLLFSIMLGTNDSAVRGPLGAPVHPVSYYTNVQAIVDALLDRYPKALVVLHRPTWYSPNTYNSSTYLAEGLKRLQSYSPMLDKLVEHYAVTSPDRVFLGDTLAFDYFKENHLTHLIPESGQAGTFYLHPNKSGARELGRFWSEAILRCLPGKMKK</sequence>
<feature type="domain" description="SGNH hydrolase-type esterase" evidence="2">
    <location>
        <begin position="28"/>
        <end position="236"/>
    </location>
</feature>
<feature type="chain" id="PRO_5038777724" evidence="1">
    <location>
        <begin position="22"/>
        <end position="256"/>
    </location>
</feature>
<protein>
    <submittedName>
        <fullName evidence="3">Lipolytic protein G-D-S-L family</fullName>
    </submittedName>
</protein>
<dbReference type="AlphaFoldDB" id="A0A9D1GGX5"/>
<keyword evidence="1" id="KW-0732">Signal</keyword>
<dbReference type="GO" id="GO:0016788">
    <property type="term" value="F:hydrolase activity, acting on ester bonds"/>
    <property type="evidence" value="ECO:0007669"/>
    <property type="project" value="UniProtKB-ARBA"/>
</dbReference>
<dbReference type="Proteomes" id="UP000886722">
    <property type="component" value="Unassembled WGS sequence"/>
</dbReference>
<name>A0A9D1GGX5_9BACT</name>
<feature type="signal peptide" evidence="1">
    <location>
        <begin position="1"/>
        <end position="21"/>
    </location>
</feature>
<evidence type="ECO:0000313" key="4">
    <source>
        <dbReference type="Proteomes" id="UP000886722"/>
    </source>
</evidence>
<dbReference type="InterPro" id="IPR013830">
    <property type="entry name" value="SGNH_hydro"/>
</dbReference>
<dbReference type="InterPro" id="IPR036514">
    <property type="entry name" value="SGNH_hydro_sf"/>
</dbReference>